<evidence type="ECO:0000313" key="2">
    <source>
        <dbReference type="Proteomes" id="UP001432322"/>
    </source>
</evidence>
<dbReference type="EMBL" id="BTSY01000001">
    <property type="protein sequence ID" value="GMT10554.1"/>
    <property type="molecule type" value="Genomic_DNA"/>
</dbReference>
<comment type="caution">
    <text evidence="1">The sequence shown here is derived from an EMBL/GenBank/DDBJ whole genome shotgun (WGS) entry which is preliminary data.</text>
</comment>
<name>A0AAV5UXU9_9BILA</name>
<proteinExistence type="predicted"/>
<keyword evidence="2" id="KW-1185">Reference proteome</keyword>
<accession>A0AAV5UXU9</accession>
<sequence>NERWHERIDCREKECFIDSSSSSRCVTPVSTALHLELRLRLLVVQSMGRNERMLVIRCSMASSTDRRLRG</sequence>
<organism evidence="1 2">
    <name type="scientific">Pristionchus fissidentatus</name>
    <dbReference type="NCBI Taxonomy" id="1538716"/>
    <lineage>
        <taxon>Eukaryota</taxon>
        <taxon>Metazoa</taxon>
        <taxon>Ecdysozoa</taxon>
        <taxon>Nematoda</taxon>
        <taxon>Chromadorea</taxon>
        <taxon>Rhabditida</taxon>
        <taxon>Rhabditina</taxon>
        <taxon>Diplogasteromorpha</taxon>
        <taxon>Diplogasteroidea</taxon>
        <taxon>Neodiplogasteridae</taxon>
        <taxon>Pristionchus</taxon>
    </lineage>
</organism>
<feature type="non-terminal residue" evidence="1">
    <location>
        <position position="70"/>
    </location>
</feature>
<evidence type="ECO:0000313" key="1">
    <source>
        <dbReference type="EMBL" id="GMT10554.1"/>
    </source>
</evidence>
<feature type="non-terminal residue" evidence="1">
    <location>
        <position position="1"/>
    </location>
</feature>
<gene>
    <name evidence="1" type="ORF">PFISCL1PPCAC_1851</name>
</gene>
<dbReference type="AlphaFoldDB" id="A0AAV5UXU9"/>
<protein>
    <submittedName>
        <fullName evidence="1">Uncharacterized protein</fullName>
    </submittedName>
</protein>
<reference evidence="1" key="1">
    <citation type="submission" date="2023-10" db="EMBL/GenBank/DDBJ databases">
        <title>Genome assembly of Pristionchus species.</title>
        <authorList>
            <person name="Yoshida K."/>
            <person name="Sommer R.J."/>
        </authorList>
    </citation>
    <scope>NUCLEOTIDE SEQUENCE</scope>
    <source>
        <strain evidence="1">RS5133</strain>
    </source>
</reference>
<dbReference type="Proteomes" id="UP001432322">
    <property type="component" value="Unassembled WGS sequence"/>
</dbReference>